<name>A0AA97AKD8_9CYAN</name>
<dbReference type="EMBL" id="CP053587">
    <property type="protein sequence ID" value="WNZ27719.1"/>
    <property type="molecule type" value="Genomic_DNA"/>
</dbReference>
<proteinExistence type="predicted"/>
<dbReference type="InterPro" id="IPR011547">
    <property type="entry name" value="SLC26A/SulP_dom"/>
</dbReference>
<dbReference type="AlphaFoldDB" id="A0AA97AKD8"/>
<evidence type="ECO:0000313" key="7">
    <source>
        <dbReference type="EMBL" id="WNZ27719.1"/>
    </source>
</evidence>
<dbReference type="GO" id="GO:0016020">
    <property type="term" value="C:membrane"/>
    <property type="evidence" value="ECO:0007669"/>
    <property type="project" value="UniProtKB-SubCell"/>
</dbReference>
<organism evidence="7">
    <name type="scientific">Leptolyngbya sp. NK1-12</name>
    <dbReference type="NCBI Taxonomy" id="2547451"/>
    <lineage>
        <taxon>Bacteria</taxon>
        <taxon>Bacillati</taxon>
        <taxon>Cyanobacteriota</taxon>
        <taxon>Cyanophyceae</taxon>
        <taxon>Leptolyngbyales</taxon>
        <taxon>Leptolyngbyaceae</taxon>
        <taxon>Leptolyngbya group</taxon>
        <taxon>Leptolyngbya</taxon>
    </lineage>
</organism>
<feature type="transmembrane region" description="Helical" evidence="5">
    <location>
        <begin position="354"/>
        <end position="374"/>
    </location>
</feature>
<feature type="transmembrane region" description="Helical" evidence="5">
    <location>
        <begin position="285"/>
        <end position="307"/>
    </location>
</feature>
<evidence type="ECO:0000259" key="6">
    <source>
        <dbReference type="Pfam" id="PF00916"/>
    </source>
</evidence>
<feature type="transmembrane region" description="Helical" evidence="5">
    <location>
        <begin position="57"/>
        <end position="79"/>
    </location>
</feature>
<reference evidence="7" key="1">
    <citation type="submission" date="2020-05" db="EMBL/GenBank/DDBJ databases">
        <authorList>
            <person name="Zhu T."/>
            <person name="Keshari N."/>
            <person name="Lu X."/>
        </authorList>
    </citation>
    <scope>NUCLEOTIDE SEQUENCE</scope>
    <source>
        <strain evidence="7">NK1-12</strain>
    </source>
</reference>
<accession>A0AA97AKD8</accession>
<comment type="subcellular location">
    <subcellularLocation>
        <location evidence="1">Membrane</location>
        <topology evidence="1">Multi-pass membrane protein</topology>
    </subcellularLocation>
</comment>
<feature type="transmembrane region" description="Helical" evidence="5">
    <location>
        <begin position="118"/>
        <end position="143"/>
    </location>
</feature>
<dbReference type="PANTHER" id="PTHR43310:SF1">
    <property type="entry name" value="SULFATE TRANSPORTER YBAR-RELATED"/>
    <property type="match status" value="1"/>
</dbReference>
<feature type="transmembrane region" description="Helical" evidence="5">
    <location>
        <begin position="155"/>
        <end position="175"/>
    </location>
</feature>
<sequence>MPHSPRTQTQFQRQLLQQIVQPHRLMPSLTTGIVTGTVGVLLNISFASLIFSGSLSSYLPVGIGMVLFSSAITRTLVALTSSFPGIIADLDPVPAAILGWSAATIVKRLPASTSDTEILITIIATIALTSLVTGVFLLSLGLLRVGEWVKRVPHSVVGGFLASTGWLLVQGAFEVMTDDSLSISRLFSLFHSSEWIRWAPGLLFAVHLLVISRRYTHFLVMPINLLGSIGIFYGFLSVINMSVVEASRQGLLLGPFSMKGAWEPLNLSHLPQIHWSIVTDQLSGMITVAMISALSVLLASRGLALATQQTIDLNRELKVTGLANLVVGLNSGIVCFHTLSDSILAHKMGGRTRLMGVISAIVCLAALGLGPTLLSYFPKAVLGGLLLYLGISMLVEWLIEARSRLSSLDYGIVVLILGITASVGFLCGILVGWIAVVLLSFMTRRRPVARITLIVLMILGSFMTLVVLSHLMRTP</sequence>
<keyword evidence="4 5" id="KW-0472">Membrane</keyword>
<feature type="transmembrane region" description="Helical" evidence="5">
    <location>
        <begin position="195"/>
        <end position="211"/>
    </location>
</feature>
<feature type="transmembrane region" description="Helical" evidence="5">
    <location>
        <begin position="411"/>
        <end position="439"/>
    </location>
</feature>
<keyword evidence="3 5" id="KW-1133">Transmembrane helix</keyword>
<evidence type="ECO:0000256" key="5">
    <source>
        <dbReference type="SAM" id="Phobius"/>
    </source>
</evidence>
<feature type="transmembrane region" description="Helical" evidence="5">
    <location>
        <begin position="451"/>
        <end position="472"/>
    </location>
</feature>
<evidence type="ECO:0000256" key="1">
    <source>
        <dbReference type="ARBA" id="ARBA00004141"/>
    </source>
</evidence>
<feature type="domain" description="SLC26A/SulP transporter" evidence="6">
    <location>
        <begin position="29"/>
        <end position="414"/>
    </location>
</feature>
<dbReference type="Pfam" id="PF00916">
    <property type="entry name" value="Sulfate_transp"/>
    <property type="match status" value="1"/>
</dbReference>
<feature type="transmembrane region" description="Helical" evidence="5">
    <location>
        <begin position="381"/>
        <end position="399"/>
    </location>
</feature>
<evidence type="ECO:0000256" key="4">
    <source>
        <dbReference type="ARBA" id="ARBA00023136"/>
    </source>
</evidence>
<evidence type="ECO:0000256" key="3">
    <source>
        <dbReference type="ARBA" id="ARBA00022989"/>
    </source>
</evidence>
<feature type="transmembrane region" description="Helical" evidence="5">
    <location>
        <begin position="29"/>
        <end position="51"/>
    </location>
</feature>
<protein>
    <submittedName>
        <fullName evidence="7">SulP family inorganic anion transporter</fullName>
    </submittedName>
</protein>
<gene>
    <name evidence="7" type="ORF">HJG54_33270</name>
</gene>
<dbReference type="RefSeq" id="WP_316436165.1">
    <property type="nucleotide sequence ID" value="NZ_CP053587.1"/>
</dbReference>
<feature type="transmembrane region" description="Helical" evidence="5">
    <location>
        <begin position="223"/>
        <end position="243"/>
    </location>
</feature>
<dbReference type="InterPro" id="IPR052706">
    <property type="entry name" value="Membrane-Transporter-like"/>
</dbReference>
<dbReference type="PANTHER" id="PTHR43310">
    <property type="entry name" value="SULFATE TRANSPORTER YBAR-RELATED"/>
    <property type="match status" value="1"/>
</dbReference>
<keyword evidence="2 5" id="KW-0812">Transmembrane</keyword>
<evidence type="ECO:0000256" key="2">
    <source>
        <dbReference type="ARBA" id="ARBA00022692"/>
    </source>
</evidence>